<keyword evidence="2" id="KW-1185">Reference proteome</keyword>
<accession>A0ACB9LPI8</accession>
<reference evidence="1 2" key="1">
    <citation type="journal article" date="2022" name="DNA Res.">
        <title>Chromosomal-level genome assembly of the orchid tree Bauhinia variegata (Leguminosae; Cercidoideae) supports the allotetraploid origin hypothesis of Bauhinia.</title>
        <authorList>
            <person name="Zhong Y."/>
            <person name="Chen Y."/>
            <person name="Zheng D."/>
            <person name="Pang J."/>
            <person name="Liu Y."/>
            <person name="Luo S."/>
            <person name="Meng S."/>
            <person name="Qian L."/>
            <person name="Wei D."/>
            <person name="Dai S."/>
            <person name="Zhou R."/>
        </authorList>
    </citation>
    <scope>NUCLEOTIDE SEQUENCE [LARGE SCALE GENOMIC DNA]</scope>
    <source>
        <strain evidence="1">BV-YZ2020</strain>
    </source>
</reference>
<dbReference type="Proteomes" id="UP000828941">
    <property type="component" value="Chromosome 11"/>
</dbReference>
<name>A0ACB9LPI8_BAUVA</name>
<evidence type="ECO:0000313" key="1">
    <source>
        <dbReference type="EMBL" id="KAI4313194.1"/>
    </source>
</evidence>
<sequence>MASETGAAVVSEIVKSALVAAIHQARYFLCFNKCVHDLQREKTELTKTRDGVHERSEKAKEKMRKMDTVVINWMEQANSLIEEVNKLEEEANSNKSYCFGHFPNWIWRYHAGKLIVEKTKEAIELVQKSNFQEFSRPATPPGMKYFSSEGFIYFESTKMAYDKLLEALKDDDVSMIGLYGMGGCGKTTLAKQIGKEAEKSFNKVAFVVVSNIVDVEKIQGEIASYLNLEPNERESMSERGRTLWGRLTSGEKILIILDDVWEKLDFEVIGIPIGESRKGCKVLLTTRRLPVCTLMGCHRSIPLTLLNEDEAWTLFQMHSGIDDDASGSLMGLAKEITKECKGLPVAIAAVASTLKGKSVSEWEEAQEKLKEATPIDIEEGLRDPYKCLQLSYDNLRNEETKSLFLMCSIFPEDFEIHEEYLTIYGIGLGLFGEVSHYARARNKVSEAKNKLINSCLLLKGQNEQYVKMHDLVRDTALIIAKKEKKVIIGLESSGRNLILEDNTTIRYLLYFKTQEKDHLSYLQGCPKLEFLYVKILQNSILEDEVFKTMKSLRVLVIQGEGAETRNILMAKSLEWLTNLRCLFLNGWKLDDISFIGSLKRLESLVLWFCSFEELPNEITELSKLSLLNLHSCEIERNPVEVIRKCSQLEELYFLHNSVGWPKEMEIAVAAVPCLKRYRIDIGRSGYYLSPEEYFSITRGLWSNSYDALTSNAVIQDLAQRMEYLQLERMDNGCKNIIPDLVNAKVGGMNQLTELRLSDCDKIECLVDTSNPRFKVENANLSNLLKLYIQNMFGLKTLWLGPHEGKLNLCRSLKMLQLYYCPNLTSVFTCAAAQSLVVLEELQIQYCDGLKHIVSDEEKDNDKKYSALMLPKLQRLSVFKCDGLEYLIPVRFAGDLVRLESLSIIFALNLIHVFGQSSTNHEDHNQNRLQIINLPIFKKIAFWGLPNMKAMCPENYCPLWPSLKELSWVHCPTLKVESISKCIVGGSQVINIATTQQQQLDANVNQLSLSQMLQSIEKVFIETCELEGIFQLPEHPTSEDLRPFTLCLKYLKLYYLKELSYIFKGPIKFILLQNLQQLQIRVCEKLKFIFSATIIRSLPLLENLHIRDCPQLEQIIEDEETQEFLNHTETNKVNHWSEEFHNAPKKPGSSRCLSVYKWLSKPVNICKLKKYRKDQSREIAQDEKDQNLSINHSQQVCFPRLTRIHIEMCNNLKYLFVILSSHELPQLNELIVEECSLLENVFACKESNTEGEQAVMFSKLRKLRLRKLPNLVNVYKGFKWDSVNDKQVEDCPKLTSTTIAPSREHHNKESKEAHKTQTETPSMDGTSMSVNSTEDAIQPEKKQVQTQAALTDPKENKHIDVQTSASQDVNLTASLAQTNQEYQTSAEKGGNVKKMEDKNATEKSTTSYPKVTETHETLTQTSLPESTLKADSVIKSDKINDIDKGRGDLQTQELNTSINHFNTEESLQEQNTNLREEIVKKTSKSDQVSLDHHQEAFEAQKVHLSDPTSGLDLNKENYVKQNIPQVNSQGKEEEFVSDSTFMEQRKTPDEMKGESSVDLPTPADEYATFRDIGEIKKKHIPLLEKAFAKYPSLWDWHKKFKRRQIKAIKQLGYTILGDMLEFLESTRWRDLTEEKKTEFESFVNDLEALGFDIGWLGNTCEKIKQSKLDERSIKQKRALEEQVAAEQQKVEEMKAHLEMAEAKLQKCKLELDAIEAVLGNYSDFIGF</sequence>
<protein>
    <submittedName>
        <fullName evidence="1">Uncharacterized protein</fullName>
    </submittedName>
</protein>
<dbReference type="EMBL" id="CM039436">
    <property type="protein sequence ID" value="KAI4313194.1"/>
    <property type="molecule type" value="Genomic_DNA"/>
</dbReference>
<gene>
    <name evidence="1" type="ORF">L6164_026191</name>
</gene>
<comment type="caution">
    <text evidence="1">The sequence shown here is derived from an EMBL/GenBank/DDBJ whole genome shotgun (WGS) entry which is preliminary data.</text>
</comment>
<proteinExistence type="predicted"/>
<organism evidence="1 2">
    <name type="scientific">Bauhinia variegata</name>
    <name type="common">Purple orchid tree</name>
    <name type="synonym">Phanera variegata</name>
    <dbReference type="NCBI Taxonomy" id="167791"/>
    <lineage>
        <taxon>Eukaryota</taxon>
        <taxon>Viridiplantae</taxon>
        <taxon>Streptophyta</taxon>
        <taxon>Embryophyta</taxon>
        <taxon>Tracheophyta</taxon>
        <taxon>Spermatophyta</taxon>
        <taxon>Magnoliopsida</taxon>
        <taxon>eudicotyledons</taxon>
        <taxon>Gunneridae</taxon>
        <taxon>Pentapetalae</taxon>
        <taxon>rosids</taxon>
        <taxon>fabids</taxon>
        <taxon>Fabales</taxon>
        <taxon>Fabaceae</taxon>
        <taxon>Cercidoideae</taxon>
        <taxon>Cercideae</taxon>
        <taxon>Bauhiniinae</taxon>
        <taxon>Bauhinia</taxon>
    </lineage>
</organism>
<evidence type="ECO:0000313" key="2">
    <source>
        <dbReference type="Proteomes" id="UP000828941"/>
    </source>
</evidence>